<keyword evidence="1" id="KW-0472">Membrane</keyword>
<keyword evidence="1" id="KW-1133">Transmembrane helix</keyword>
<sequence>MLAAIIAATTFGAALLLFAVAEAMLASPCHASGPVPAAVGALSGLAAGLLLACTLALLTLLVLLRRHPSPRGAVTVPLITVAVLVSTLFMLGAGYESVRPATDAAGCARVSSR</sequence>
<gene>
    <name evidence="2" type="ORF">DFR69_1045</name>
</gene>
<comment type="caution">
    <text evidence="2">The sequence shown here is derived from an EMBL/GenBank/DDBJ whole genome shotgun (WGS) entry which is preliminary data.</text>
</comment>
<dbReference type="EMBL" id="QGTL01000004">
    <property type="protein sequence ID" value="PWV75904.1"/>
    <property type="molecule type" value="Genomic_DNA"/>
</dbReference>
<evidence type="ECO:0000256" key="1">
    <source>
        <dbReference type="SAM" id="Phobius"/>
    </source>
</evidence>
<name>A0A317NMZ8_9NOCA</name>
<protein>
    <submittedName>
        <fullName evidence="2">Uncharacterized protein</fullName>
    </submittedName>
</protein>
<accession>A0A317NMZ8</accession>
<dbReference type="RefSeq" id="WP_110037601.1">
    <property type="nucleotide sequence ID" value="NZ_QGTL01000004.1"/>
</dbReference>
<dbReference type="AlphaFoldDB" id="A0A317NMZ8"/>
<proteinExistence type="predicted"/>
<dbReference type="Proteomes" id="UP000246410">
    <property type="component" value="Unassembled WGS sequence"/>
</dbReference>
<feature type="transmembrane region" description="Helical" evidence="1">
    <location>
        <begin position="41"/>
        <end position="64"/>
    </location>
</feature>
<keyword evidence="3" id="KW-1185">Reference proteome</keyword>
<evidence type="ECO:0000313" key="2">
    <source>
        <dbReference type="EMBL" id="PWV75904.1"/>
    </source>
</evidence>
<reference evidence="2 3" key="1">
    <citation type="submission" date="2018-05" db="EMBL/GenBank/DDBJ databases">
        <title>Genomic Encyclopedia of Type Strains, Phase IV (KMG-IV): sequencing the most valuable type-strain genomes for metagenomic binning, comparative biology and taxonomic classification.</title>
        <authorList>
            <person name="Goeker M."/>
        </authorList>
    </citation>
    <scope>NUCLEOTIDE SEQUENCE [LARGE SCALE GENOMIC DNA]</scope>
    <source>
        <strain evidence="2 3">DSM 44717</strain>
    </source>
</reference>
<feature type="transmembrane region" description="Helical" evidence="1">
    <location>
        <begin position="76"/>
        <end position="95"/>
    </location>
</feature>
<keyword evidence="1" id="KW-0812">Transmembrane</keyword>
<evidence type="ECO:0000313" key="3">
    <source>
        <dbReference type="Proteomes" id="UP000246410"/>
    </source>
</evidence>
<organism evidence="2 3">
    <name type="scientific">Nocardia neocaledoniensis</name>
    <dbReference type="NCBI Taxonomy" id="236511"/>
    <lineage>
        <taxon>Bacteria</taxon>
        <taxon>Bacillati</taxon>
        <taxon>Actinomycetota</taxon>
        <taxon>Actinomycetes</taxon>
        <taxon>Mycobacteriales</taxon>
        <taxon>Nocardiaceae</taxon>
        <taxon>Nocardia</taxon>
    </lineage>
</organism>